<dbReference type="Proteomes" id="UP000276349">
    <property type="component" value="Unassembled WGS sequence"/>
</dbReference>
<dbReference type="GO" id="GO:0003677">
    <property type="term" value="F:DNA binding"/>
    <property type="evidence" value="ECO:0007669"/>
    <property type="project" value="UniProtKB-KW"/>
</dbReference>
<feature type="domain" description="HTH iclR-type" evidence="4">
    <location>
        <begin position="12"/>
        <end position="74"/>
    </location>
</feature>
<keyword evidence="7" id="KW-1185">Reference proteome</keyword>
<evidence type="ECO:0000313" key="6">
    <source>
        <dbReference type="EMBL" id="RTQ95571.1"/>
    </source>
</evidence>
<keyword evidence="1" id="KW-0805">Transcription regulation</keyword>
<evidence type="ECO:0000313" key="7">
    <source>
        <dbReference type="Proteomes" id="UP000276349"/>
    </source>
</evidence>
<comment type="caution">
    <text evidence="6">The sequence shown here is derived from an EMBL/GenBank/DDBJ whole genome shotgun (WGS) entry which is preliminary data.</text>
</comment>
<dbReference type="InterPro" id="IPR050707">
    <property type="entry name" value="HTH_MetabolicPath_Reg"/>
</dbReference>
<dbReference type="EMBL" id="RXNR01000005">
    <property type="protein sequence ID" value="RTQ95571.1"/>
    <property type="molecule type" value="Genomic_DNA"/>
</dbReference>
<dbReference type="InterPro" id="IPR029016">
    <property type="entry name" value="GAF-like_dom_sf"/>
</dbReference>
<dbReference type="SUPFAM" id="SSF46785">
    <property type="entry name" value="Winged helix' DNA-binding domain"/>
    <property type="match status" value="1"/>
</dbReference>
<dbReference type="GO" id="GO:0003700">
    <property type="term" value="F:DNA-binding transcription factor activity"/>
    <property type="evidence" value="ECO:0007669"/>
    <property type="project" value="TreeGrafter"/>
</dbReference>
<evidence type="ECO:0000256" key="3">
    <source>
        <dbReference type="ARBA" id="ARBA00023163"/>
    </source>
</evidence>
<evidence type="ECO:0000256" key="1">
    <source>
        <dbReference type="ARBA" id="ARBA00023015"/>
    </source>
</evidence>
<reference evidence="6 7" key="1">
    <citation type="submission" date="2018-12" db="EMBL/GenBank/DDBJ databases">
        <authorList>
            <person name="Yu L."/>
        </authorList>
    </citation>
    <scope>NUCLEOTIDE SEQUENCE [LARGE SCALE GENOMIC DNA]</scope>
    <source>
        <strain evidence="6 7">S5H2222</strain>
    </source>
</reference>
<dbReference type="InterPro" id="IPR014757">
    <property type="entry name" value="Tscrpt_reg_IclR_C"/>
</dbReference>
<evidence type="ECO:0000259" key="4">
    <source>
        <dbReference type="PROSITE" id="PS51077"/>
    </source>
</evidence>
<dbReference type="Pfam" id="PF09339">
    <property type="entry name" value="HTH_IclR"/>
    <property type="match status" value="1"/>
</dbReference>
<protein>
    <submittedName>
        <fullName evidence="6">IclR family transcriptional regulator</fullName>
    </submittedName>
</protein>
<evidence type="ECO:0000256" key="2">
    <source>
        <dbReference type="ARBA" id="ARBA00023125"/>
    </source>
</evidence>
<keyword evidence="3" id="KW-0804">Transcription</keyword>
<dbReference type="InterPro" id="IPR036390">
    <property type="entry name" value="WH_DNA-bd_sf"/>
</dbReference>
<dbReference type="Gene3D" id="1.10.10.10">
    <property type="entry name" value="Winged helix-like DNA-binding domain superfamily/Winged helix DNA-binding domain"/>
    <property type="match status" value="1"/>
</dbReference>
<gene>
    <name evidence="6" type="ORF">EKG35_02490</name>
</gene>
<dbReference type="InterPro" id="IPR005471">
    <property type="entry name" value="Tscrpt_reg_IclR_N"/>
</dbReference>
<proteinExistence type="predicted"/>
<accession>A0A431UWF6</accession>
<organism evidence="6 7">
    <name type="scientific">Lysinibacillus telephonicus</name>
    <dbReference type="NCBI Taxonomy" id="1714840"/>
    <lineage>
        <taxon>Bacteria</taxon>
        <taxon>Bacillati</taxon>
        <taxon>Bacillota</taxon>
        <taxon>Bacilli</taxon>
        <taxon>Bacillales</taxon>
        <taxon>Bacillaceae</taxon>
        <taxon>Lysinibacillus</taxon>
    </lineage>
</organism>
<evidence type="ECO:0000259" key="5">
    <source>
        <dbReference type="PROSITE" id="PS51078"/>
    </source>
</evidence>
<dbReference type="PANTHER" id="PTHR30136">
    <property type="entry name" value="HELIX-TURN-HELIX TRANSCRIPTIONAL REGULATOR, ICLR FAMILY"/>
    <property type="match status" value="1"/>
</dbReference>
<dbReference type="GO" id="GO:0045892">
    <property type="term" value="P:negative regulation of DNA-templated transcription"/>
    <property type="evidence" value="ECO:0007669"/>
    <property type="project" value="UniProtKB-ARBA"/>
</dbReference>
<dbReference type="SMART" id="SM00346">
    <property type="entry name" value="HTH_ICLR"/>
    <property type="match status" value="1"/>
</dbReference>
<dbReference type="PANTHER" id="PTHR30136:SF24">
    <property type="entry name" value="HTH-TYPE TRANSCRIPTIONAL REPRESSOR ALLR"/>
    <property type="match status" value="1"/>
</dbReference>
<dbReference type="Pfam" id="PF01614">
    <property type="entry name" value="IclR_C"/>
    <property type="match status" value="1"/>
</dbReference>
<dbReference type="PROSITE" id="PS51077">
    <property type="entry name" value="HTH_ICLR"/>
    <property type="match status" value="1"/>
</dbReference>
<dbReference type="OrthoDB" id="9791752at2"/>
<name>A0A431UWF6_9BACI</name>
<dbReference type="PROSITE" id="PS51078">
    <property type="entry name" value="ICLR_ED"/>
    <property type="match status" value="1"/>
</dbReference>
<sequence length="256" mass="28856">MDQITFQKNYTMQSVHKAIHVLRAFSKEQPRLSLTELHKKTGIGISSLQRFVSTLVYEGFLHKDEKTKEYQLGLSLLYLGYLVEQESSLLTISKPILQRINDETGESVCINIIDGDERRCIFNLDTTHPLSAKTFVGHTSPLYAGASAKCLLACLTDQELNEYFERVQLIPITNQTIIDVDALKKELTAIRSQGYALSRSERVVGAYSVSTAILLPTNRPLASISIVIPEARVEQYSERQLIDLILSAKLQIERQL</sequence>
<dbReference type="AlphaFoldDB" id="A0A431UWF6"/>
<dbReference type="SUPFAM" id="SSF55781">
    <property type="entry name" value="GAF domain-like"/>
    <property type="match status" value="1"/>
</dbReference>
<dbReference type="InterPro" id="IPR036388">
    <property type="entry name" value="WH-like_DNA-bd_sf"/>
</dbReference>
<feature type="domain" description="IclR-ED" evidence="5">
    <location>
        <begin position="75"/>
        <end position="256"/>
    </location>
</feature>
<keyword evidence="2" id="KW-0238">DNA-binding</keyword>
<dbReference type="RefSeq" id="WP_126292740.1">
    <property type="nucleotide sequence ID" value="NZ_CP155468.1"/>
</dbReference>
<dbReference type="Gene3D" id="3.30.450.40">
    <property type="match status" value="1"/>
</dbReference>